<evidence type="ECO:0000313" key="2">
    <source>
        <dbReference type="EMBL" id="KAJ8389578.1"/>
    </source>
</evidence>
<dbReference type="AlphaFoldDB" id="A0AAD7WAK0"/>
<feature type="compositionally biased region" description="Basic and acidic residues" evidence="1">
    <location>
        <begin position="52"/>
        <end position="63"/>
    </location>
</feature>
<proteinExistence type="predicted"/>
<accession>A0AAD7WAK0</accession>
<keyword evidence="3" id="KW-1185">Reference proteome</keyword>
<gene>
    <name evidence="2" type="ORF">AAFF_G00118150</name>
</gene>
<dbReference type="Proteomes" id="UP001221898">
    <property type="component" value="Unassembled WGS sequence"/>
</dbReference>
<protein>
    <submittedName>
        <fullName evidence="2">Uncharacterized protein</fullName>
    </submittedName>
</protein>
<dbReference type="EMBL" id="JAINUG010000180">
    <property type="protein sequence ID" value="KAJ8389578.1"/>
    <property type="molecule type" value="Genomic_DNA"/>
</dbReference>
<feature type="region of interest" description="Disordered" evidence="1">
    <location>
        <begin position="52"/>
        <end position="72"/>
    </location>
</feature>
<evidence type="ECO:0000313" key="3">
    <source>
        <dbReference type="Proteomes" id="UP001221898"/>
    </source>
</evidence>
<comment type="caution">
    <text evidence="2">The sequence shown here is derived from an EMBL/GenBank/DDBJ whole genome shotgun (WGS) entry which is preliminary data.</text>
</comment>
<organism evidence="2 3">
    <name type="scientific">Aldrovandia affinis</name>
    <dbReference type="NCBI Taxonomy" id="143900"/>
    <lineage>
        <taxon>Eukaryota</taxon>
        <taxon>Metazoa</taxon>
        <taxon>Chordata</taxon>
        <taxon>Craniata</taxon>
        <taxon>Vertebrata</taxon>
        <taxon>Euteleostomi</taxon>
        <taxon>Actinopterygii</taxon>
        <taxon>Neopterygii</taxon>
        <taxon>Teleostei</taxon>
        <taxon>Notacanthiformes</taxon>
        <taxon>Halosauridae</taxon>
        <taxon>Aldrovandia</taxon>
    </lineage>
</organism>
<evidence type="ECO:0000256" key="1">
    <source>
        <dbReference type="SAM" id="MobiDB-lite"/>
    </source>
</evidence>
<name>A0AAD7WAK0_9TELE</name>
<sequence>MRAHSTRCGRDFPFQVERGLAPWSGAILDNPLINQAHYELAVHYEKQVEGADKRLENQWPERRRSLKSPIYQ</sequence>
<reference evidence="2" key="1">
    <citation type="journal article" date="2023" name="Science">
        <title>Genome structures resolve the early diversification of teleost fishes.</title>
        <authorList>
            <person name="Parey E."/>
            <person name="Louis A."/>
            <person name="Montfort J."/>
            <person name="Bouchez O."/>
            <person name="Roques C."/>
            <person name="Iampietro C."/>
            <person name="Lluch J."/>
            <person name="Castinel A."/>
            <person name="Donnadieu C."/>
            <person name="Desvignes T."/>
            <person name="Floi Bucao C."/>
            <person name="Jouanno E."/>
            <person name="Wen M."/>
            <person name="Mejri S."/>
            <person name="Dirks R."/>
            <person name="Jansen H."/>
            <person name="Henkel C."/>
            <person name="Chen W.J."/>
            <person name="Zahm M."/>
            <person name="Cabau C."/>
            <person name="Klopp C."/>
            <person name="Thompson A.W."/>
            <person name="Robinson-Rechavi M."/>
            <person name="Braasch I."/>
            <person name="Lecointre G."/>
            <person name="Bobe J."/>
            <person name="Postlethwait J.H."/>
            <person name="Berthelot C."/>
            <person name="Roest Crollius H."/>
            <person name="Guiguen Y."/>
        </authorList>
    </citation>
    <scope>NUCLEOTIDE SEQUENCE</scope>
    <source>
        <strain evidence="2">NC1722</strain>
    </source>
</reference>